<protein>
    <submittedName>
        <fullName evidence="2">Uncharacterized protein</fullName>
    </submittedName>
</protein>
<feature type="compositionally biased region" description="Low complexity" evidence="1">
    <location>
        <begin position="8"/>
        <end position="17"/>
    </location>
</feature>
<accession>A0A7Y7B1G8</accession>
<dbReference type="AlphaFoldDB" id="A0A7Y7B1G8"/>
<evidence type="ECO:0000313" key="2">
    <source>
        <dbReference type="EMBL" id="NVK77293.1"/>
    </source>
</evidence>
<reference evidence="2 3" key="1">
    <citation type="submission" date="2020-04" db="EMBL/GenBank/DDBJ databases">
        <title>Draft Genome Sequence of Streptomyces morookaense DSM 40503, an 8-azaguanine-producing strain.</title>
        <authorList>
            <person name="Qi J."/>
            <person name="Gao J.-M."/>
        </authorList>
    </citation>
    <scope>NUCLEOTIDE SEQUENCE [LARGE SCALE GENOMIC DNA]</scope>
    <source>
        <strain evidence="2 3">DSM 40503</strain>
    </source>
</reference>
<proteinExistence type="predicted"/>
<evidence type="ECO:0000313" key="3">
    <source>
        <dbReference type="Proteomes" id="UP000587462"/>
    </source>
</evidence>
<organism evidence="2 3">
    <name type="scientific">Streptomyces morookaense</name>
    <name type="common">Streptoverticillium morookaense</name>
    <dbReference type="NCBI Taxonomy" id="1970"/>
    <lineage>
        <taxon>Bacteria</taxon>
        <taxon>Bacillati</taxon>
        <taxon>Actinomycetota</taxon>
        <taxon>Actinomycetes</taxon>
        <taxon>Kitasatosporales</taxon>
        <taxon>Streptomycetaceae</taxon>
        <taxon>Streptomyces</taxon>
    </lineage>
</organism>
<feature type="compositionally biased region" description="Polar residues" evidence="1">
    <location>
        <begin position="33"/>
        <end position="45"/>
    </location>
</feature>
<dbReference type="RefSeq" id="WP_171079075.1">
    <property type="nucleotide sequence ID" value="NZ_BNBU01000002.1"/>
</dbReference>
<dbReference type="SUPFAM" id="SSF48371">
    <property type="entry name" value="ARM repeat"/>
    <property type="match status" value="1"/>
</dbReference>
<gene>
    <name evidence="2" type="ORF">HG542_06415</name>
</gene>
<feature type="region of interest" description="Disordered" evidence="1">
    <location>
        <begin position="1"/>
        <end position="61"/>
    </location>
</feature>
<evidence type="ECO:0000256" key="1">
    <source>
        <dbReference type="SAM" id="MobiDB-lite"/>
    </source>
</evidence>
<dbReference type="Proteomes" id="UP000587462">
    <property type="component" value="Unassembled WGS sequence"/>
</dbReference>
<name>A0A7Y7B1G8_STRMO</name>
<dbReference type="EMBL" id="JABBXF010000010">
    <property type="protein sequence ID" value="NVK77293.1"/>
    <property type="molecule type" value="Genomic_DNA"/>
</dbReference>
<dbReference type="InterPro" id="IPR016024">
    <property type="entry name" value="ARM-type_fold"/>
</dbReference>
<comment type="caution">
    <text evidence="2">The sequence shown here is derived from an EMBL/GenBank/DDBJ whole genome shotgun (WGS) entry which is preliminary data.</text>
</comment>
<keyword evidence="3" id="KW-1185">Reference proteome</keyword>
<sequence>MTTPQPQAPGDSAAPAHDAPPAPSDVPAETDSKAGSDTPADTTEPQGGEGDEHIGSGNDASEATAQLGQGTQRHGHLRHASANIGADYVGGNKYVFLLGGRRERLRPVSPLLIERVRFAFEAPPRWDEIRECLRLHRVILLRSAAGHGKTAAAVRLLIGAGDGPIYHLERSVDFSSLIERLENGFGEAGIEPGAGFLLDKPDDIANLHGELLQSLETALLGAQATMVVTVPATELSDSELLSHVKDLPAPERIQGIVSRYLDWKLGGPASTELQAQPDVRTLVDSFLVASPTCKAAAELASALCDEYQSGKLSVDRIRARLDRLEAENFEIWAEGLTDPALRCFAIALAALNGLPHEDIAEAARALLARLDADARSREQNAARSAPTRDPFAWPRRKLLTRLRAHRPVNGPEDDTENLEYLDPEYPKLVLRHAWYEYAIQHVLLDWFRDLARNPAAQVRIYAAMALGGLLPKSWGYLQDRVLRRWSWDRDARLRAAVAYALVAAGGTDRLQPQINALTTALYADPSRPLGQATAARIHGLCPGGMETDDSVRALMRLATVDHVKVAVAVGDAFADLVADDRRLAPTVLTALWDGIADSRTRPTSLLAFLIVAASLVVETAADGPEGWPVLLHLATVIEPVQQPLVLLWREALGDASLNREAQQVLRGWAGIAERNTGLQRVLLDLLAGVVHGDMRCGRIVRRCVQDWTDRDNLAPLTTVAGSVHHMLLREGV</sequence>